<keyword evidence="1" id="KW-0805">Transcription regulation</keyword>
<dbReference type="GO" id="GO:0009893">
    <property type="term" value="P:positive regulation of metabolic process"/>
    <property type="evidence" value="ECO:0007669"/>
    <property type="project" value="UniProtKB-ARBA"/>
</dbReference>
<dbReference type="Proteomes" id="UP000248423">
    <property type="component" value="Unassembled WGS sequence"/>
</dbReference>
<sequence>MHPIQKTPSRAACLACRARKIRCDGRHPCSRCSHKGLSCVYRPSRRGGLRRSAELATHRPVAPQPLPQNPILFPAVTQQSLPIPTQRLSIQGQPEEDYDLTNILNLLSPFSGIRNLDLDVPRCDYQEISYGPGPLYLRAYTSDEDIFNAYYIHIHPFLSILQPPLSDQISDRPVPVEFPHINLDNIERSFLPHWPTSALTLALSAVLALIPLPQDPKPSSDSGVRSRRSCAQLFAEAAFGEVDKEIDRICQELSQSSVPMKQGMDASSLSLLSPVLALVMLSLYEYCQRGNLSRMRSRANQAITAAMDLSLHNSGPTATEAQRRAWWSAMFVLYLSSVDQQVSPIITLDDQRITTPYPSFRVSSEPWPLLLQAEQAIISVSEAINDCGTQSTMAVASVSERILRLDSEISTLLRDLDCSPQLELRTGADARAMQDMRTIARVLTHSARLRLHRFRAFMDIPLFLNKHCDIAAIQKRDAAHPLSGPRFESVFPFTEQQSSLICLKSSLAIARAYEDLAAPDRSRSPSGTPALDTTAETGHILPFFMCGAMQGSYVLLMTYYRLRAALLSDQVSIYHHLLHQPEPESEMQDAERLLRELRQGIESILGSVRLTTIFEGVGGMNHEIQAAYQAAFVVS</sequence>
<dbReference type="PROSITE" id="PS00463">
    <property type="entry name" value="ZN2_CY6_FUNGAL_1"/>
    <property type="match status" value="1"/>
</dbReference>
<dbReference type="EMBL" id="KZ826315">
    <property type="protein sequence ID" value="PYI12598.1"/>
    <property type="molecule type" value="Genomic_DNA"/>
</dbReference>
<dbReference type="GO" id="GO:0003677">
    <property type="term" value="F:DNA binding"/>
    <property type="evidence" value="ECO:0007669"/>
    <property type="project" value="UniProtKB-KW"/>
</dbReference>
<dbReference type="InterPro" id="IPR001138">
    <property type="entry name" value="Zn2Cys6_DnaBD"/>
</dbReference>
<dbReference type="AlphaFoldDB" id="A0A319EWT7"/>
<evidence type="ECO:0000256" key="2">
    <source>
        <dbReference type="ARBA" id="ARBA00023125"/>
    </source>
</evidence>
<evidence type="ECO:0000256" key="4">
    <source>
        <dbReference type="ARBA" id="ARBA00023242"/>
    </source>
</evidence>
<keyword evidence="4" id="KW-0539">Nucleus</keyword>
<dbReference type="STRING" id="1448318.A0A319EWT7"/>
<dbReference type="VEuPathDB" id="FungiDB:BO78DRAFT_465738"/>
<name>A0A319EWT7_ASPSB</name>
<dbReference type="SUPFAM" id="SSF57701">
    <property type="entry name" value="Zn2/Cys6 DNA-binding domain"/>
    <property type="match status" value="1"/>
</dbReference>
<evidence type="ECO:0000313" key="6">
    <source>
        <dbReference type="EMBL" id="PYI12598.1"/>
    </source>
</evidence>
<feature type="domain" description="Zn(2)-C6 fungal-type" evidence="5">
    <location>
        <begin position="12"/>
        <end position="41"/>
    </location>
</feature>
<organism evidence="6 7">
    <name type="scientific">Aspergillus sclerotiicarbonarius (strain CBS 121057 / IBT 28362)</name>
    <dbReference type="NCBI Taxonomy" id="1448318"/>
    <lineage>
        <taxon>Eukaryota</taxon>
        <taxon>Fungi</taxon>
        <taxon>Dikarya</taxon>
        <taxon>Ascomycota</taxon>
        <taxon>Pezizomycotina</taxon>
        <taxon>Eurotiomycetes</taxon>
        <taxon>Eurotiomycetidae</taxon>
        <taxon>Eurotiales</taxon>
        <taxon>Aspergillaceae</taxon>
        <taxon>Aspergillus</taxon>
        <taxon>Aspergillus subgen. Circumdati</taxon>
    </lineage>
</organism>
<dbReference type="SMART" id="SM00066">
    <property type="entry name" value="GAL4"/>
    <property type="match status" value="1"/>
</dbReference>
<evidence type="ECO:0000313" key="7">
    <source>
        <dbReference type="Proteomes" id="UP000248423"/>
    </source>
</evidence>
<dbReference type="PANTHER" id="PTHR47431:SF5">
    <property type="entry name" value="ZN(II)2CYS6 TRANSCRIPTION FACTOR (EUROFUNG)"/>
    <property type="match status" value="1"/>
</dbReference>
<dbReference type="InterPro" id="IPR036864">
    <property type="entry name" value="Zn2-C6_fun-type_DNA-bd_sf"/>
</dbReference>
<dbReference type="GO" id="GO:0008270">
    <property type="term" value="F:zinc ion binding"/>
    <property type="evidence" value="ECO:0007669"/>
    <property type="project" value="InterPro"/>
</dbReference>
<keyword evidence="7" id="KW-1185">Reference proteome</keyword>
<dbReference type="OrthoDB" id="2123952at2759"/>
<dbReference type="PROSITE" id="PS50048">
    <property type="entry name" value="ZN2_CY6_FUNGAL_2"/>
    <property type="match status" value="1"/>
</dbReference>
<evidence type="ECO:0000256" key="3">
    <source>
        <dbReference type="ARBA" id="ARBA00023163"/>
    </source>
</evidence>
<dbReference type="Pfam" id="PF00172">
    <property type="entry name" value="Zn_clus"/>
    <property type="match status" value="1"/>
</dbReference>
<gene>
    <name evidence="6" type="ORF">BO78DRAFT_465738</name>
</gene>
<protein>
    <recommendedName>
        <fullName evidence="5">Zn(2)-C6 fungal-type domain-containing protein</fullName>
    </recommendedName>
</protein>
<evidence type="ECO:0000256" key="1">
    <source>
        <dbReference type="ARBA" id="ARBA00023015"/>
    </source>
</evidence>
<dbReference type="Gene3D" id="4.10.240.10">
    <property type="entry name" value="Zn(2)-C6 fungal-type DNA-binding domain"/>
    <property type="match status" value="1"/>
</dbReference>
<keyword evidence="2" id="KW-0238">DNA-binding</keyword>
<dbReference type="CDD" id="cd00067">
    <property type="entry name" value="GAL4"/>
    <property type="match status" value="1"/>
</dbReference>
<evidence type="ECO:0000259" key="5">
    <source>
        <dbReference type="PROSITE" id="PS50048"/>
    </source>
</evidence>
<dbReference type="CDD" id="cd12148">
    <property type="entry name" value="fungal_TF_MHR"/>
    <property type="match status" value="1"/>
</dbReference>
<reference evidence="6 7" key="1">
    <citation type="submission" date="2018-02" db="EMBL/GenBank/DDBJ databases">
        <title>The genomes of Aspergillus section Nigri reveals drivers in fungal speciation.</title>
        <authorList>
            <consortium name="DOE Joint Genome Institute"/>
            <person name="Vesth T.C."/>
            <person name="Nybo J."/>
            <person name="Theobald S."/>
            <person name="Brandl J."/>
            <person name="Frisvad J.C."/>
            <person name="Nielsen K.F."/>
            <person name="Lyhne E.K."/>
            <person name="Kogle M.E."/>
            <person name="Kuo A."/>
            <person name="Riley R."/>
            <person name="Clum A."/>
            <person name="Nolan M."/>
            <person name="Lipzen A."/>
            <person name="Salamov A."/>
            <person name="Henrissat B."/>
            <person name="Wiebenga A."/>
            <person name="De vries R.P."/>
            <person name="Grigoriev I.V."/>
            <person name="Mortensen U.H."/>
            <person name="Andersen M.R."/>
            <person name="Baker S.E."/>
        </authorList>
    </citation>
    <scope>NUCLEOTIDE SEQUENCE [LARGE SCALE GENOMIC DNA]</scope>
    <source>
        <strain evidence="6 7">CBS 121057</strain>
    </source>
</reference>
<proteinExistence type="predicted"/>
<keyword evidence="3" id="KW-0804">Transcription</keyword>
<dbReference type="GO" id="GO:0000981">
    <property type="term" value="F:DNA-binding transcription factor activity, RNA polymerase II-specific"/>
    <property type="evidence" value="ECO:0007669"/>
    <property type="project" value="InterPro"/>
</dbReference>
<accession>A0A319EWT7</accession>
<dbReference type="PANTHER" id="PTHR47431">
    <property type="entry name" value="ZN(II)2CYS6 TRANSCRIPTION FACTOR (EUROFUNG)-RELATED"/>
    <property type="match status" value="1"/>
</dbReference>